<protein>
    <submittedName>
        <fullName evidence="2">Uncharacterized protein</fullName>
    </submittedName>
</protein>
<comment type="caution">
    <text evidence="2">The sequence shown here is derived from an EMBL/GenBank/DDBJ whole genome shotgun (WGS) entry which is preliminary data.</text>
</comment>
<dbReference type="EMBL" id="VTOW01000002">
    <property type="protein sequence ID" value="NKE71858.1"/>
    <property type="molecule type" value="Genomic_DNA"/>
</dbReference>
<keyword evidence="1" id="KW-0812">Transmembrane</keyword>
<keyword evidence="1" id="KW-0472">Membrane</keyword>
<feature type="transmembrane region" description="Helical" evidence="1">
    <location>
        <begin position="39"/>
        <end position="60"/>
    </location>
</feature>
<keyword evidence="3" id="KW-1185">Reference proteome</keyword>
<dbReference type="Proteomes" id="UP000534783">
    <property type="component" value="Unassembled WGS sequence"/>
</dbReference>
<accession>A0A7X6IBP8</accession>
<dbReference type="RefSeq" id="WP_168060869.1">
    <property type="nucleotide sequence ID" value="NZ_VTOW01000002.1"/>
</dbReference>
<organism evidence="2 3">
    <name type="scientific">Candidatus Manganitrophus noduliformans</name>
    <dbReference type="NCBI Taxonomy" id="2606439"/>
    <lineage>
        <taxon>Bacteria</taxon>
        <taxon>Pseudomonadati</taxon>
        <taxon>Nitrospirota</taxon>
        <taxon>Nitrospiria</taxon>
        <taxon>Candidatus Troglogloeales</taxon>
        <taxon>Candidatus Manganitrophaceae</taxon>
        <taxon>Candidatus Manganitrophus</taxon>
    </lineage>
</organism>
<gene>
    <name evidence="2" type="ORF">MNODULE_14005</name>
</gene>
<evidence type="ECO:0000256" key="1">
    <source>
        <dbReference type="SAM" id="Phobius"/>
    </source>
</evidence>
<reference evidence="2 3" key="1">
    <citation type="journal article" date="2020" name="Nature">
        <title>Bacterial chemolithoautotrophy via manganese oxidation.</title>
        <authorList>
            <person name="Yu H."/>
            <person name="Leadbetter J.R."/>
        </authorList>
    </citation>
    <scope>NUCLEOTIDE SEQUENCE [LARGE SCALE GENOMIC DNA]</scope>
    <source>
        <strain evidence="2 3">Mn-1</strain>
    </source>
</reference>
<dbReference type="AlphaFoldDB" id="A0A7X6IBP8"/>
<keyword evidence="1" id="KW-1133">Transmembrane helix</keyword>
<evidence type="ECO:0000313" key="2">
    <source>
        <dbReference type="EMBL" id="NKE71858.1"/>
    </source>
</evidence>
<proteinExistence type="predicted"/>
<name>A0A7X6IBP8_9BACT</name>
<evidence type="ECO:0000313" key="3">
    <source>
        <dbReference type="Proteomes" id="UP000534783"/>
    </source>
</evidence>
<sequence length="189" mass="22026">MNKYLVSAIAFVFLMMGIAIGSAISYWNLINSSFFQVRMLEIVQLTVTVSIAVFVTYFINSKINHEIKKKEMLNDLISRFQNHLTDVVDLGYDYMENPNKEKERSIIRKFKNLGVLLSIIKDIKTSEDESLKYDETLYLDYIKLKGSITDTPFGQKGPKYSEEAKRKVEDHYCSLLNRLYECKLKLYSN</sequence>